<dbReference type="AlphaFoldDB" id="A0A0H2UVV8"/>
<organism evidence="1 2">
    <name type="scientific">Streptococcus pyogenes serotype M3 (strain ATCC BAA-595 / MGAS315)</name>
    <dbReference type="NCBI Taxonomy" id="198466"/>
    <lineage>
        <taxon>Bacteria</taxon>
        <taxon>Bacillati</taxon>
        <taxon>Bacillota</taxon>
        <taxon>Bacilli</taxon>
        <taxon>Lactobacillales</taxon>
        <taxon>Streptococcaceae</taxon>
        <taxon>Streptococcus</taxon>
    </lineage>
</organism>
<dbReference type="KEGG" id="spg:SpyM3_1446"/>
<proteinExistence type="predicted"/>
<gene>
    <name evidence="1" type="ordered locus">SpyM3_1446</name>
</gene>
<evidence type="ECO:0000313" key="2">
    <source>
        <dbReference type="Proteomes" id="UP000000564"/>
    </source>
</evidence>
<dbReference type="HOGENOM" id="CLU_177093_0_0_9"/>
<dbReference type="RefSeq" id="WP_000573833.1">
    <property type="nucleotide sequence ID" value="NC_004070.1"/>
</dbReference>
<evidence type="ECO:0000313" key="1">
    <source>
        <dbReference type="EMBL" id="AAM80053.1"/>
    </source>
</evidence>
<reference evidence="1 2" key="1">
    <citation type="journal article" date="2002" name="Proc. Natl. Acad. Sci. U.S.A.">
        <title>Genome sequence of a serotype M3 strain of group A Streptococcus: phage-encoded toxins, the high-virulence phenotype, and clone emergence.</title>
        <authorList>
            <person name="Beres S.B."/>
            <person name="Sylva G.L."/>
            <person name="Barbian K.D."/>
            <person name="Lei B."/>
            <person name="Hoff J.S."/>
            <person name="Mammarella N.D."/>
            <person name="Liu M.Y."/>
            <person name="Smoot J.C."/>
            <person name="Porcella S.F."/>
            <person name="Parkins L.D."/>
            <person name="Campbell D.S."/>
            <person name="Smith T.M."/>
            <person name="McCormick J.K."/>
            <person name="Leung D.Y."/>
            <person name="Schlievert P.M."/>
            <person name="Musser J.M."/>
        </authorList>
    </citation>
    <scope>NUCLEOTIDE SEQUENCE [LARGE SCALE GENOMIC DNA]</scope>
    <source>
        <strain evidence="2">ATCC BAA-595 / MGAS315</strain>
    </source>
</reference>
<accession>A0A0H2UVV8</accession>
<dbReference type="Proteomes" id="UP000000564">
    <property type="component" value="Chromosome"/>
</dbReference>
<sequence length="99" mass="11166">MIEVTFKAESMAGVFDAMREALDMPKTVTKDVVEEKPAPKKKEESVTLTLADIKKMAKAKVEEGKSKDIKEVLREMNVAKVGELEEYQFAEFVEKLEAL</sequence>
<dbReference type="EMBL" id="AE014074">
    <property type="protein sequence ID" value="AAM80053.1"/>
    <property type="molecule type" value="Genomic_DNA"/>
</dbReference>
<protein>
    <submittedName>
        <fullName evidence="1">Uncharacterized protein</fullName>
    </submittedName>
</protein>
<name>A0A0H2UVV8_STRP3</name>